<evidence type="ECO:0000313" key="3">
    <source>
        <dbReference type="Proteomes" id="UP000570595"/>
    </source>
</evidence>
<comment type="caution">
    <text evidence="2">The sequence shown here is derived from an EMBL/GenBank/DDBJ whole genome shotgun (WGS) entry which is preliminary data.</text>
</comment>
<dbReference type="Proteomes" id="UP000570595">
    <property type="component" value="Unassembled WGS sequence"/>
</dbReference>
<evidence type="ECO:0000313" key="2">
    <source>
        <dbReference type="EMBL" id="KAF4650214.1"/>
    </source>
</evidence>
<evidence type="ECO:0000256" key="1">
    <source>
        <dbReference type="SAM" id="MobiDB-lite"/>
    </source>
</evidence>
<feature type="non-terminal residue" evidence="2">
    <location>
        <position position="1"/>
    </location>
</feature>
<proteinExistence type="predicted"/>
<protein>
    <submittedName>
        <fullName evidence="2">Uncharacterized protein</fullName>
    </submittedName>
</protein>
<sequence>DIDNLRSQDPSALAVHGTGSTSQDPYSKPTGRCFYGELEGCICPKGIEPVYTMKRIRGYDRVGSIVCTPRCSEDKDCPAPQHGFGVKAFCASNGRCLLSCSKVRERDDLLVVGCRPGPSCVGRALSSHIRKTSEEIFVVGEGLSTTFVWVQFSSRKLLRMRLALFVAVLLHASLGKDLPSKKPSFPAAGGTPPITSLYSQPIGRCYSSRGELKDCTCSNGTVPFFTEKKVFGQRRVYGRICTTECSKSSDCPAFKHGFGLRPYCGSQGKCLLSCDRLYAWCPSSTRCLHTPDIGRSMRGVELYSGGQIKRHLPKWYEGWDDDNRFFCKMDIKKSTEMEIVADVDIRYGWTGGKCVNCYFEYGVWTEAGSRDKTHVAALVGFDEVAQPYDSPTDDCLAKLGKVAGVGYHCSWNAYPKNGRMIFKLCKAHFELTKVS</sequence>
<dbReference type="OrthoDB" id="447378at2759"/>
<accession>A0A7J6KTQ0</accession>
<reference evidence="2 3" key="1">
    <citation type="submission" date="2020-04" db="EMBL/GenBank/DDBJ databases">
        <title>Perkinsus olseni comparative genomics.</title>
        <authorList>
            <person name="Bogema D.R."/>
        </authorList>
    </citation>
    <scope>NUCLEOTIDE SEQUENCE [LARGE SCALE GENOMIC DNA]</scope>
    <source>
        <strain evidence="2">ATCC PRA-179</strain>
    </source>
</reference>
<gene>
    <name evidence="2" type="ORF">FOZ61_000515</name>
</gene>
<dbReference type="EMBL" id="JABAHT010001099">
    <property type="protein sequence ID" value="KAF4650214.1"/>
    <property type="molecule type" value="Genomic_DNA"/>
</dbReference>
<name>A0A7J6KTQ0_PEROL</name>
<feature type="region of interest" description="Disordered" evidence="1">
    <location>
        <begin position="1"/>
        <end position="26"/>
    </location>
</feature>
<organism evidence="2 3">
    <name type="scientific">Perkinsus olseni</name>
    <name type="common">Perkinsus atlanticus</name>
    <dbReference type="NCBI Taxonomy" id="32597"/>
    <lineage>
        <taxon>Eukaryota</taxon>
        <taxon>Sar</taxon>
        <taxon>Alveolata</taxon>
        <taxon>Perkinsozoa</taxon>
        <taxon>Perkinsea</taxon>
        <taxon>Perkinsida</taxon>
        <taxon>Perkinsidae</taxon>
        <taxon>Perkinsus</taxon>
    </lineage>
</organism>
<dbReference type="AlphaFoldDB" id="A0A7J6KTQ0"/>